<feature type="compositionally biased region" description="Polar residues" evidence="6">
    <location>
        <begin position="545"/>
        <end position="560"/>
    </location>
</feature>
<dbReference type="AlphaFoldDB" id="A0AAV2LXJ1"/>
<keyword evidence="5" id="KW-0539">Nucleus</keyword>
<evidence type="ECO:0000259" key="8">
    <source>
        <dbReference type="PROSITE" id="PS51054"/>
    </source>
</evidence>
<dbReference type="GO" id="GO:0005634">
    <property type="term" value="C:nucleus"/>
    <property type="evidence" value="ECO:0007669"/>
    <property type="project" value="UniProtKB-SubCell"/>
</dbReference>
<name>A0AAV2LXJ1_KNICA</name>
<feature type="domain" description="Orange" evidence="8">
    <location>
        <begin position="66"/>
        <end position="95"/>
    </location>
</feature>
<dbReference type="Proteomes" id="UP001497482">
    <property type="component" value="Chromosome 5"/>
</dbReference>
<dbReference type="SUPFAM" id="SSF47459">
    <property type="entry name" value="HLH, helix-loop-helix DNA-binding domain"/>
    <property type="match status" value="2"/>
</dbReference>
<evidence type="ECO:0000256" key="4">
    <source>
        <dbReference type="ARBA" id="ARBA00023163"/>
    </source>
</evidence>
<feature type="domain" description="BHLH" evidence="7">
    <location>
        <begin position="1"/>
        <end position="50"/>
    </location>
</feature>
<evidence type="ECO:0000259" key="7">
    <source>
        <dbReference type="PROSITE" id="PS50888"/>
    </source>
</evidence>
<dbReference type="PANTHER" id="PTHR10985">
    <property type="entry name" value="BASIC HELIX-LOOP-HELIX TRANSCRIPTION FACTOR, HES-RELATED"/>
    <property type="match status" value="1"/>
</dbReference>
<dbReference type="GO" id="GO:0046983">
    <property type="term" value="F:protein dimerization activity"/>
    <property type="evidence" value="ECO:0007669"/>
    <property type="project" value="InterPro"/>
</dbReference>
<feature type="region of interest" description="Disordered" evidence="6">
    <location>
        <begin position="545"/>
        <end position="568"/>
    </location>
</feature>
<dbReference type="InterPro" id="IPR003650">
    <property type="entry name" value="Orange_dom"/>
</dbReference>
<feature type="compositionally biased region" description="Pro residues" evidence="6">
    <location>
        <begin position="258"/>
        <end position="268"/>
    </location>
</feature>
<organism evidence="9 10">
    <name type="scientific">Knipowitschia caucasica</name>
    <name type="common">Caucasian dwarf goby</name>
    <name type="synonym">Pomatoschistus caucasicus</name>
    <dbReference type="NCBI Taxonomy" id="637954"/>
    <lineage>
        <taxon>Eukaryota</taxon>
        <taxon>Metazoa</taxon>
        <taxon>Chordata</taxon>
        <taxon>Craniata</taxon>
        <taxon>Vertebrata</taxon>
        <taxon>Euteleostomi</taxon>
        <taxon>Actinopterygii</taxon>
        <taxon>Neopterygii</taxon>
        <taxon>Teleostei</taxon>
        <taxon>Neoteleostei</taxon>
        <taxon>Acanthomorphata</taxon>
        <taxon>Gobiaria</taxon>
        <taxon>Gobiiformes</taxon>
        <taxon>Gobioidei</taxon>
        <taxon>Gobiidae</taxon>
        <taxon>Gobiinae</taxon>
        <taxon>Knipowitschia</taxon>
    </lineage>
</organism>
<protein>
    <submittedName>
        <fullName evidence="9">Uncharacterized protein</fullName>
    </submittedName>
</protein>
<dbReference type="InterPro" id="IPR036638">
    <property type="entry name" value="HLH_DNA-bd_sf"/>
</dbReference>
<dbReference type="GO" id="GO:0006355">
    <property type="term" value="P:regulation of DNA-templated transcription"/>
    <property type="evidence" value="ECO:0007669"/>
    <property type="project" value="InterPro"/>
</dbReference>
<gene>
    <name evidence="9" type="ORF">KC01_LOCUS33086</name>
</gene>
<sequence length="568" mass="63063">MVEKLRRDRINTCIEQLKSLLGPEFLRQQPSSKQEKADVLEMTVAYLQAWQQSGPKAPVSRKSSGDGYSRCVQEAVSFLSHCEQTQAHTRLLGHFQGAGAKSPPTTPPRSPLHKDHCKVQSNGLWRPCVTDHKAETSPPVTPSDEDSGEESSVYVDEDCVLQVDEDCVLQVDEDRSASELVDFASLEASLVPLGQSMLFFPISPSVSRHQTHPPHGRHASRMSQLSFKLFFSGLEFGRPRTFSGSECPQQLSLAASPPSVPLSLPPSPPPPTLLRVSECGKLEIANSQLQRSVNFYDRFKAAAVGGGHFALPLSAPPETEDADVSNLTNTENRLTSDRRHALTARAFTPVGHVPFDPASCHRRGSERRCPAWRRPACAAQWELAPSHLSARAQDVTHEAVKFRHFQPRASAASSLLHATEMAPYSFSTLHQTRTERDPIKLRKPIVEKMRRDRINSCIEQLKVLLEKELRRKGCPKLEKADVLEMTVCCLKQQLQGHTGPSAFGTSHMEDHRVANMEVQPEALRPHMDLPGASQKEVHTLPQTWLQGSSSSLQQTDTAPNSAPMWRPW</sequence>
<dbReference type="Pfam" id="PF00010">
    <property type="entry name" value="HLH"/>
    <property type="match status" value="2"/>
</dbReference>
<evidence type="ECO:0000256" key="6">
    <source>
        <dbReference type="SAM" id="MobiDB-lite"/>
    </source>
</evidence>
<dbReference type="EMBL" id="OZ035827">
    <property type="protein sequence ID" value="CAL1605765.1"/>
    <property type="molecule type" value="Genomic_DNA"/>
</dbReference>
<feature type="region of interest" description="Disordered" evidence="6">
    <location>
        <begin position="248"/>
        <end position="268"/>
    </location>
</feature>
<dbReference type="InterPro" id="IPR050370">
    <property type="entry name" value="HES_HEY"/>
</dbReference>
<dbReference type="SMART" id="SM00511">
    <property type="entry name" value="ORANGE"/>
    <property type="match status" value="1"/>
</dbReference>
<evidence type="ECO:0000256" key="1">
    <source>
        <dbReference type="ARBA" id="ARBA00004123"/>
    </source>
</evidence>
<evidence type="ECO:0000313" key="10">
    <source>
        <dbReference type="Proteomes" id="UP001497482"/>
    </source>
</evidence>
<feature type="region of interest" description="Disordered" evidence="6">
    <location>
        <begin position="96"/>
        <end position="116"/>
    </location>
</feature>
<reference evidence="9 10" key="1">
    <citation type="submission" date="2024-04" db="EMBL/GenBank/DDBJ databases">
        <authorList>
            <person name="Waldvogel A.-M."/>
            <person name="Schoenle A."/>
        </authorList>
    </citation>
    <scope>NUCLEOTIDE SEQUENCE [LARGE SCALE GENOMIC DNA]</scope>
</reference>
<evidence type="ECO:0000256" key="2">
    <source>
        <dbReference type="ARBA" id="ARBA00022491"/>
    </source>
</evidence>
<dbReference type="Gene3D" id="4.10.280.10">
    <property type="entry name" value="Helix-loop-helix DNA-binding domain"/>
    <property type="match status" value="2"/>
</dbReference>
<dbReference type="SMART" id="SM00353">
    <property type="entry name" value="HLH"/>
    <property type="match status" value="2"/>
</dbReference>
<evidence type="ECO:0000256" key="3">
    <source>
        <dbReference type="ARBA" id="ARBA00023015"/>
    </source>
</evidence>
<evidence type="ECO:0000256" key="5">
    <source>
        <dbReference type="ARBA" id="ARBA00023242"/>
    </source>
</evidence>
<evidence type="ECO:0000313" key="9">
    <source>
        <dbReference type="EMBL" id="CAL1605765.1"/>
    </source>
</evidence>
<feature type="region of interest" description="Disordered" evidence="6">
    <location>
        <begin position="129"/>
        <end position="151"/>
    </location>
</feature>
<keyword evidence="2" id="KW-0678">Repressor</keyword>
<dbReference type="InterPro" id="IPR011598">
    <property type="entry name" value="bHLH_dom"/>
</dbReference>
<dbReference type="PROSITE" id="PS51054">
    <property type="entry name" value="ORANGE"/>
    <property type="match status" value="1"/>
</dbReference>
<keyword evidence="4" id="KW-0804">Transcription</keyword>
<keyword evidence="3" id="KW-0805">Transcription regulation</keyword>
<dbReference type="CDD" id="cd11461">
    <property type="entry name" value="bHLH-O_HES5"/>
    <property type="match status" value="2"/>
</dbReference>
<dbReference type="PROSITE" id="PS50888">
    <property type="entry name" value="BHLH"/>
    <property type="match status" value="2"/>
</dbReference>
<keyword evidence="10" id="KW-1185">Reference proteome</keyword>
<comment type="subcellular location">
    <subcellularLocation>
        <location evidence="1">Nucleus</location>
    </subcellularLocation>
</comment>
<accession>A0AAV2LXJ1</accession>
<proteinExistence type="predicted"/>
<dbReference type="GO" id="GO:0003677">
    <property type="term" value="F:DNA binding"/>
    <property type="evidence" value="ECO:0007669"/>
    <property type="project" value="InterPro"/>
</dbReference>
<feature type="domain" description="BHLH" evidence="7">
    <location>
        <begin position="438"/>
        <end position="493"/>
    </location>
</feature>